<name>N1QCI0_PSEFD</name>
<dbReference type="OrthoDB" id="3649432at2759"/>
<sequence>MNARFAAIETSIDGIGEAYNQVAEGCTEIERRLEGLENSLADVRSRQHETTSSVKQVKAIKQKVDSIEFDIKTLISGRLDEHDKAIKDLTRNAQSQGPKDVDGILESVLLRLQQLEKTPPTTSTLSTTALAQALLDRLKKDETIEEEELALGLRKILGIQTFRNFLRARPKFPELARPSDAESSRSPQRRPKFPGGMPKKAPYRLKKPEVYHIKSRKHQIQAEREARARKRKRSSSKSSLPAAAAADSDNGNDARSAGVRRSRVLSSRPETVEDPVIDERFGEGGQQRRRSGRASKPAQLAAGTVSWAQARVLKKQRLGRA</sequence>
<protein>
    <submittedName>
        <fullName evidence="2">Uncharacterized protein</fullName>
    </submittedName>
</protein>
<keyword evidence="3" id="KW-1185">Reference proteome</keyword>
<dbReference type="VEuPathDB" id="FungiDB:MYCFIDRAFT_193276"/>
<feature type="region of interest" description="Disordered" evidence="1">
    <location>
        <begin position="176"/>
        <end position="306"/>
    </location>
</feature>
<dbReference type="HOGENOM" id="CLU_866347_0_0_1"/>
<evidence type="ECO:0000256" key="1">
    <source>
        <dbReference type="SAM" id="MobiDB-lite"/>
    </source>
</evidence>
<evidence type="ECO:0000313" key="3">
    <source>
        <dbReference type="Proteomes" id="UP000016932"/>
    </source>
</evidence>
<dbReference type="EMBL" id="KB446555">
    <property type="protein sequence ID" value="EME89332.1"/>
    <property type="molecule type" value="Genomic_DNA"/>
</dbReference>
<feature type="compositionally biased region" description="Low complexity" evidence="1">
    <location>
        <begin position="236"/>
        <end position="257"/>
    </location>
</feature>
<evidence type="ECO:0000313" key="2">
    <source>
        <dbReference type="EMBL" id="EME89332.1"/>
    </source>
</evidence>
<dbReference type="GeneID" id="19335324"/>
<gene>
    <name evidence="2" type="ORF">MYCFIDRAFT_193276</name>
</gene>
<dbReference type="AlphaFoldDB" id="N1QCI0"/>
<dbReference type="Proteomes" id="UP000016932">
    <property type="component" value="Unassembled WGS sequence"/>
</dbReference>
<dbReference type="KEGG" id="pfj:MYCFIDRAFT_193276"/>
<organism evidence="2 3">
    <name type="scientific">Pseudocercospora fijiensis (strain CIRAD86)</name>
    <name type="common">Black leaf streak disease fungus</name>
    <name type="synonym">Mycosphaerella fijiensis</name>
    <dbReference type="NCBI Taxonomy" id="383855"/>
    <lineage>
        <taxon>Eukaryota</taxon>
        <taxon>Fungi</taxon>
        <taxon>Dikarya</taxon>
        <taxon>Ascomycota</taxon>
        <taxon>Pezizomycotina</taxon>
        <taxon>Dothideomycetes</taxon>
        <taxon>Dothideomycetidae</taxon>
        <taxon>Mycosphaerellales</taxon>
        <taxon>Mycosphaerellaceae</taxon>
        <taxon>Pseudocercospora</taxon>
    </lineage>
</organism>
<dbReference type="RefSeq" id="XP_007922007.1">
    <property type="nucleotide sequence ID" value="XM_007923816.1"/>
</dbReference>
<accession>N1QCI0</accession>
<reference evidence="2 3" key="1">
    <citation type="journal article" date="2012" name="PLoS Pathog.">
        <title>Diverse lifestyles and strategies of plant pathogenesis encoded in the genomes of eighteen Dothideomycetes fungi.</title>
        <authorList>
            <person name="Ohm R.A."/>
            <person name="Feau N."/>
            <person name="Henrissat B."/>
            <person name="Schoch C.L."/>
            <person name="Horwitz B.A."/>
            <person name="Barry K.W."/>
            <person name="Condon B.J."/>
            <person name="Copeland A.C."/>
            <person name="Dhillon B."/>
            <person name="Glaser F."/>
            <person name="Hesse C.N."/>
            <person name="Kosti I."/>
            <person name="LaButti K."/>
            <person name="Lindquist E.A."/>
            <person name="Lucas S."/>
            <person name="Salamov A.A."/>
            <person name="Bradshaw R.E."/>
            <person name="Ciuffetti L."/>
            <person name="Hamelin R.C."/>
            <person name="Kema G.H.J."/>
            <person name="Lawrence C."/>
            <person name="Scott J.A."/>
            <person name="Spatafora J.W."/>
            <person name="Turgeon B.G."/>
            <person name="de Wit P.J.G.M."/>
            <person name="Zhong S."/>
            <person name="Goodwin S.B."/>
            <person name="Grigoriev I.V."/>
        </authorList>
    </citation>
    <scope>NUCLEOTIDE SEQUENCE [LARGE SCALE GENOMIC DNA]</scope>
    <source>
        <strain evidence="2 3">CIRAD86</strain>
    </source>
</reference>
<proteinExistence type="predicted"/>